<dbReference type="Gene3D" id="1.10.10.10">
    <property type="entry name" value="Winged helix-like DNA-binding domain superfamily/Winged helix DNA-binding domain"/>
    <property type="match status" value="2"/>
</dbReference>
<evidence type="ECO:0000313" key="5">
    <source>
        <dbReference type="Proteomes" id="UP000694941"/>
    </source>
</evidence>
<feature type="coiled-coil region" evidence="4">
    <location>
        <begin position="26"/>
        <end position="53"/>
    </location>
</feature>
<evidence type="ECO:0000256" key="3">
    <source>
        <dbReference type="PIRNR" id="PIRNR017215"/>
    </source>
</evidence>
<dbReference type="PANTHER" id="PTHR12806:SF0">
    <property type="entry name" value="VACUOLAR-SORTING PROTEIN SNF8"/>
    <property type="match status" value="1"/>
</dbReference>
<evidence type="ECO:0000313" key="8">
    <source>
        <dbReference type="RefSeq" id="XP_022247029.1"/>
    </source>
</evidence>
<evidence type="ECO:0000313" key="7">
    <source>
        <dbReference type="RefSeq" id="XP_022247028.1"/>
    </source>
</evidence>
<evidence type="ECO:0000256" key="4">
    <source>
        <dbReference type="SAM" id="Coils"/>
    </source>
</evidence>
<sequence length="251" mass="28597">MRRRVGGVGAIQKQQLAQARFRNKGSEIAEDQLQQMTKQMEVFRTKLQEFASNHKNEIRKDPYFRCQFQEMCATVGVDPLASSKGFWAKMLGVGDFYYELGVQIIEVCIATSHQNGGIIGLDELREKVMKSRGSKKRQEDITQDDLLRAIDKLSVLGKGFRLIPAGNHYLVQSVPAELNMDHTTILQQAEGTGFISLMALRRTQKWGEERAQNALEDLVKEGMAWVDDQAKDEGERLYWFPGLLQDKLVSW</sequence>
<accession>A0ABM1BCJ6</accession>
<comment type="similarity">
    <text evidence="1 3">Belongs to the SNF8 family.</text>
</comment>
<dbReference type="RefSeq" id="XP_022247028.1">
    <property type="nucleotide sequence ID" value="XM_022391320.1"/>
</dbReference>
<dbReference type="InterPro" id="IPR036390">
    <property type="entry name" value="WH_DNA-bd_sf"/>
</dbReference>
<evidence type="ECO:0000313" key="6">
    <source>
        <dbReference type="RefSeq" id="XP_013779262.1"/>
    </source>
</evidence>
<comment type="subunit">
    <text evidence="3">Component of the endosomal sorting complex required for transport II (ESCRT-II).</text>
</comment>
<reference evidence="6 7" key="1">
    <citation type="submission" date="2025-05" db="UniProtKB">
        <authorList>
            <consortium name="RefSeq"/>
        </authorList>
    </citation>
    <scope>IDENTIFICATION</scope>
    <source>
        <tissue evidence="6 7">Muscle</tissue>
    </source>
</reference>
<gene>
    <name evidence="6 7 8" type="primary">LOC106463747</name>
</gene>
<dbReference type="RefSeq" id="XP_022247029.1">
    <property type="nucleotide sequence ID" value="XM_022391321.1"/>
</dbReference>
<organism evidence="5 6">
    <name type="scientific">Limulus polyphemus</name>
    <name type="common">Atlantic horseshoe crab</name>
    <dbReference type="NCBI Taxonomy" id="6850"/>
    <lineage>
        <taxon>Eukaryota</taxon>
        <taxon>Metazoa</taxon>
        <taxon>Ecdysozoa</taxon>
        <taxon>Arthropoda</taxon>
        <taxon>Chelicerata</taxon>
        <taxon>Merostomata</taxon>
        <taxon>Xiphosura</taxon>
        <taxon>Limulidae</taxon>
        <taxon>Limulus</taxon>
    </lineage>
</organism>
<dbReference type="GeneID" id="106463747"/>
<keyword evidence="4" id="KW-0175">Coiled coil</keyword>
<dbReference type="SUPFAM" id="SSF46785">
    <property type="entry name" value="Winged helix' DNA-binding domain"/>
    <property type="match status" value="2"/>
</dbReference>
<name>A0ABM1BCJ6_LIMPO</name>
<comment type="function">
    <text evidence="3">Component of the endosomal sorting complex required for transport II (ESCRT-II), which is required for multivesicular body (MVB) formation and sorting of endosomal cargo proteins into MVBs.</text>
</comment>
<dbReference type="PANTHER" id="PTHR12806">
    <property type="entry name" value="EAP30 SUBUNIT OF ELL COMPLEX"/>
    <property type="match status" value="1"/>
</dbReference>
<dbReference type="Pfam" id="PF04157">
    <property type="entry name" value="EAP30"/>
    <property type="match status" value="1"/>
</dbReference>
<keyword evidence="3" id="KW-0653">Protein transport</keyword>
<keyword evidence="3" id="KW-0813">Transport</keyword>
<dbReference type="RefSeq" id="XP_013779262.1">
    <property type="nucleotide sequence ID" value="XM_013923808.2"/>
</dbReference>
<dbReference type="InterPro" id="IPR016689">
    <property type="entry name" value="ESCRT-2_cplx_Snf8"/>
</dbReference>
<dbReference type="Gene3D" id="6.10.140.180">
    <property type="match status" value="1"/>
</dbReference>
<proteinExistence type="inferred from homology"/>
<evidence type="ECO:0000256" key="1">
    <source>
        <dbReference type="ARBA" id="ARBA00009834"/>
    </source>
</evidence>
<dbReference type="Proteomes" id="UP000694941">
    <property type="component" value="Unplaced"/>
</dbReference>
<evidence type="ECO:0000256" key="2">
    <source>
        <dbReference type="ARBA" id="ARBA00017052"/>
    </source>
</evidence>
<dbReference type="InterPro" id="IPR040608">
    <property type="entry name" value="Snf8/Vps36"/>
</dbReference>
<dbReference type="InterPro" id="IPR036388">
    <property type="entry name" value="WH-like_DNA-bd_sf"/>
</dbReference>
<dbReference type="PIRSF" id="PIRSF017215">
    <property type="entry name" value="ESCRT2_Vps22"/>
    <property type="match status" value="1"/>
</dbReference>
<keyword evidence="5" id="KW-1185">Reference proteome</keyword>
<protein>
    <recommendedName>
        <fullName evidence="2 3">Vacuolar-sorting protein SNF8</fullName>
    </recommendedName>
</protein>